<dbReference type="SMART" id="SM00173">
    <property type="entry name" value="RAS"/>
    <property type="match status" value="1"/>
</dbReference>
<dbReference type="PRINTS" id="PR00449">
    <property type="entry name" value="RASTRNSFRMNG"/>
</dbReference>
<dbReference type="Gene3D" id="2.60.40.420">
    <property type="entry name" value="Cupredoxins - blue copper proteins"/>
    <property type="match status" value="3"/>
</dbReference>
<evidence type="ECO:0000259" key="3">
    <source>
        <dbReference type="Pfam" id="PF00394"/>
    </source>
</evidence>
<keyword evidence="2" id="KW-0325">Glycoprotein</keyword>
<dbReference type="PANTHER" id="PTHR11709">
    <property type="entry name" value="MULTI-COPPER OXIDASE"/>
    <property type="match status" value="1"/>
</dbReference>
<evidence type="ECO:0000256" key="1">
    <source>
        <dbReference type="ARBA" id="ARBA00010609"/>
    </source>
</evidence>
<dbReference type="Pfam" id="PF00071">
    <property type="entry name" value="Ras"/>
    <property type="match status" value="1"/>
</dbReference>
<evidence type="ECO:0000313" key="6">
    <source>
        <dbReference type="EMBL" id="KAK6156324.1"/>
    </source>
</evidence>
<dbReference type="InterPro" id="IPR008972">
    <property type="entry name" value="Cupredoxin"/>
</dbReference>
<dbReference type="InterPro" id="IPR045087">
    <property type="entry name" value="Cu-oxidase_fam"/>
</dbReference>
<dbReference type="PROSITE" id="PS51421">
    <property type="entry name" value="RAS"/>
    <property type="match status" value="1"/>
</dbReference>
<dbReference type="SUPFAM" id="SSF52540">
    <property type="entry name" value="P-loop containing nucleoside triphosphate hydrolases"/>
    <property type="match status" value="1"/>
</dbReference>
<gene>
    <name evidence="6" type="ORF">DH2020_010572</name>
</gene>
<dbReference type="InterPro" id="IPR027417">
    <property type="entry name" value="P-loop_NTPase"/>
</dbReference>
<feature type="domain" description="Plastocyanin-like" evidence="5">
    <location>
        <begin position="252"/>
        <end position="365"/>
    </location>
</feature>
<dbReference type="SMART" id="SM00176">
    <property type="entry name" value="RAN"/>
    <property type="match status" value="1"/>
</dbReference>
<dbReference type="NCBIfam" id="TIGR00231">
    <property type="entry name" value="small_GTP"/>
    <property type="match status" value="1"/>
</dbReference>
<dbReference type="PROSITE" id="PS51420">
    <property type="entry name" value="RHO"/>
    <property type="match status" value="1"/>
</dbReference>
<dbReference type="SUPFAM" id="SSF49503">
    <property type="entry name" value="Cupredoxins"/>
    <property type="match status" value="3"/>
</dbReference>
<reference evidence="6 7" key="1">
    <citation type="journal article" date="2021" name="Comput. Struct. Biotechnol. J.">
        <title>De novo genome assembly of the potent medicinal plant Rehmannia glutinosa using nanopore technology.</title>
        <authorList>
            <person name="Ma L."/>
            <person name="Dong C."/>
            <person name="Song C."/>
            <person name="Wang X."/>
            <person name="Zheng X."/>
            <person name="Niu Y."/>
            <person name="Chen S."/>
            <person name="Feng W."/>
        </authorList>
    </citation>
    <scope>NUCLEOTIDE SEQUENCE [LARGE SCALE GENOMIC DNA]</scope>
    <source>
        <strain evidence="6">DH-2019</strain>
    </source>
</reference>
<dbReference type="InterPro" id="IPR001806">
    <property type="entry name" value="Small_GTPase"/>
</dbReference>
<dbReference type="InterPro" id="IPR001117">
    <property type="entry name" value="Cu-oxidase_2nd"/>
</dbReference>
<comment type="similarity">
    <text evidence="1">Belongs to the multicopper oxidase family.</text>
</comment>
<dbReference type="SMART" id="SM00174">
    <property type="entry name" value="RHO"/>
    <property type="match status" value="1"/>
</dbReference>
<dbReference type="Pfam" id="PF07732">
    <property type="entry name" value="Cu-oxidase_3"/>
    <property type="match status" value="1"/>
</dbReference>
<comment type="caution">
    <text evidence="6">The sequence shown here is derived from an EMBL/GenBank/DDBJ whole genome shotgun (WGS) entry which is preliminary data.</text>
</comment>
<proteinExistence type="inferred from homology"/>
<feature type="domain" description="Plastocyanin-like" evidence="4">
    <location>
        <begin position="614"/>
        <end position="754"/>
    </location>
</feature>
<dbReference type="Pfam" id="PF07731">
    <property type="entry name" value="Cu-oxidase_2"/>
    <property type="match status" value="1"/>
</dbReference>
<dbReference type="Pfam" id="PF00394">
    <property type="entry name" value="Cu-oxidase"/>
    <property type="match status" value="1"/>
</dbReference>
<dbReference type="SMART" id="SM00175">
    <property type="entry name" value="RAB"/>
    <property type="match status" value="1"/>
</dbReference>
<dbReference type="EMBL" id="JABTTQ020000005">
    <property type="protein sequence ID" value="KAK6156324.1"/>
    <property type="molecule type" value="Genomic_DNA"/>
</dbReference>
<evidence type="ECO:0000259" key="4">
    <source>
        <dbReference type="Pfam" id="PF07731"/>
    </source>
</evidence>
<protein>
    <submittedName>
        <fullName evidence="6">Uncharacterized protein</fullName>
    </submittedName>
</protein>
<evidence type="ECO:0000256" key="2">
    <source>
        <dbReference type="ARBA" id="ARBA00023180"/>
    </source>
</evidence>
<evidence type="ECO:0000313" key="7">
    <source>
        <dbReference type="Proteomes" id="UP001318860"/>
    </source>
</evidence>
<accession>A0ABR0XAY7</accession>
<dbReference type="PROSITE" id="PS51419">
    <property type="entry name" value="RAB"/>
    <property type="match status" value="1"/>
</dbReference>
<dbReference type="Proteomes" id="UP001318860">
    <property type="component" value="Unassembled WGS sequence"/>
</dbReference>
<dbReference type="PANTHER" id="PTHR11709:SF311">
    <property type="entry name" value="MONOCOPPER OXIDASE-LIKE PROTEIN SKU5"/>
    <property type="match status" value="1"/>
</dbReference>
<name>A0ABR0XAY7_REHGL</name>
<organism evidence="6 7">
    <name type="scientific">Rehmannia glutinosa</name>
    <name type="common">Chinese foxglove</name>
    <dbReference type="NCBI Taxonomy" id="99300"/>
    <lineage>
        <taxon>Eukaryota</taxon>
        <taxon>Viridiplantae</taxon>
        <taxon>Streptophyta</taxon>
        <taxon>Embryophyta</taxon>
        <taxon>Tracheophyta</taxon>
        <taxon>Spermatophyta</taxon>
        <taxon>Magnoliopsida</taxon>
        <taxon>eudicotyledons</taxon>
        <taxon>Gunneridae</taxon>
        <taxon>Pentapetalae</taxon>
        <taxon>asterids</taxon>
        <taxon>lamiids</taxon>
        <taxon>Lamiales</taxon>
        <taxon>Orobanchaceae</taxon>
        <taxon>Rehmannieae</taxon>
        <taxon>Rehmannia</taxon>
    </lineage>
</organism>
<evidence type="ECO:0000259" key="5">
    <source>
        <dbReference type="Pfam" id="PF07732"/>
    </source>
</evidence>
<dbReference type="InterPro" id="IPR011707">
    <property type="entry name" value="Cu-oxidase-like_N"/>
</dbReference>
<keyword evidence="7" id="KW-1185">Reference proteome</keyword>
<dbReference type="InterPro" id="IPR011706">
    <property type="entry name" value="Cu-oxidase_C"/>
</dbReference>
<dbReference type="InterPro" id="IPR005225">
    <property type="entry name" value="Small_GTP-bd"/>
</dbReference>
<dbReference type="Gene3D" id="3.40.50.300">
    <property type="entry name" value="P-loop containing nucleotide triphosphate hydrolases"/>
    <property type="match status" value="1"/>
</dbReference>
<feature type="domain" description="Plastocyanin-like" evidence="3">
    <location>
        <begin position="380"/>
        <end position="526"/>
    </location>
</feature>
<sequence>MVLAQRQVGSHTYISFSRRVYNLIYNRLNENETFVTSAHDSRKTSKKPQFVCQLLTNLSLKSDLSPTIGVDFKIKLLTTGGKRLKLTIWDTAGQERFGTLTSSYYRGAHGIILVYDVTRRETFTNLSKTWAKELERYCTNPDCIKILVGNKVDRDSERAVTREEGMALAQEHKCLFFECSAKTQANVKQCFKELTVKILEVPSLLEKGSMPVKNQILKQKQVCQEHLLLVLPLFAGVNCADIYHEWIVTSDETAVYPRGNDHQPVIKINGMFPGPLINATTNDIVHVNVFNNMDEPLLFTWNGIQQRLNSWQDGVSGTNCPIEPGKNWTYVFQTKDQIGTFTYFPSINFQKAGGGYGPIRVNNRNVILIPFPKPEAEFDLLIGDWLENYYQDVRESLQKDRTPLIYPTMILMNGKGPYGNPNSISYESFTVTKGKTYRLRISNVGTMFSFNFRIQKHQMVLVETEGSYTNQIVLDSLDVHIGQSYSVLVTANQDDADYYMVATPKLVNISGLNDLILVAKGVLHYENSVLTAQGPIPNGPDPFDVDFSVNQARSISRWNMTAGAARPNPQGTFNVSNVTLSQTFVLHGSNGVINGAPSRYMVNNVSYLTPGTPLKLADYFMNGSGVYQLDAFPTHSVNGAASYGVSVVTGLHKGWLEIVFKNDFDYGMDSWHLDGFGFYVVGVVGFRFGEGEWTPESRNTYNLYDPVVRSTVQVYTGWWTAVYVFLDNPGMWNLRSQHLVNWYMGQELYIRVHNHDPNPAKERPPPQNLLLCGIVDAAPVSIAPAPQAGW</sequence>